<keyword evidence="1" id="KW-0175">Coiled coil</keyword>
<keyword evidence="2" id="KW-0472">Membrane</keyword>
<feature type="transmembrane region" description="Helical" evidence="2">
    <location>
        <begin position="61"/>
        <end position="84"/>
    </location>
</feature>
<evidence type="ECO:0000256" key="1">
    <source>
        <dbReference type="SAM" id="Coils"/>
    </source>
</evidence>
<comment type="caution">
    <text evidence="3">The sequence shown here is derived from an EMBL/GenBank/DDBJ whole genome shotgun (WGS) entry which is preliminary data.</text>
</comment>
<reference evidence="3 4" key="1">
    <citation type="journal article" date="2016" name="Nat. Commun.">
        <title>Thousands of microbial genomes shed light on interconnected biogeochemical processes in an aquifer system.</title>
        <authorList>
            <person name="Anantharaman K."/>
            <person name="Brown C.T."/>
            <person name="Hug L.A."/>
            <person name="Sharon I."/>
            <person name="Castelle C.J."/>
            <person name="Probst A.J."/>
            <person name="Thomas B.C."/>
            <person name="Singh A."/>
            <person name="Wilkins M.J."/>
            <person name="Karaoz U."/>
            <person name="Brodie E.L."/>
            <person name="Williams K.H."/>
            <person name="Hubbard S.S."/>
            <person name="Banfield J.F."/>
        </authorList>
    </citation>
    <scope>NUCLEOTIDE SEQUENCE [LARGE SCALE GENOMIC DNA]</scope>
</reference>
<dbReference type="Proteomes" id="UP000178319">
    <property type="component" value="Unassembled WGS sequence"/>
</dbReference>
<dbReference type="AlphaFoldDB" id="A0A1G1V724"/>
<dbReference type="EMBL" id="MHBZ01000025">
    <property type="protein sequence ID" value="OGY11032.1"/>
    <property type="molecule type" value="Genomic_DNA"/>
</dbReference>
<gene>
    <name evidence="3" type="ORF">A3D26_03920</name>
</gene>
<protein>
    <recommendedName>
        <fullName evidence="5">DUF1003 domain-containing protein</fullName>
    </recommendedName>
</protein>
<accession>A0A1G1V724</accession>
<keyword evidence="2" id="KW-1133">Transmembrane helix</keyword>
<feature type="transmembrane region" description="Helical" evidence="2">
    <location>
        <begin position="21"/>
        <end position="41"/>
    </location>
</feature>
<evidence type="ECO:0000256" key="2">
    <source>
        <dbReference type="SAM" id="Phobius"/>
    </source>
</evidence>
<keyword evidence="2" id="KW-0812">Transmembrane</keyword>
<sequence>MKSLNNKFVKIADAVSFGMGTPTNIAFWVLAVAVWFFLGFTRRELFVDGSILPDWFTSDAWNFPLNTITTLAELYIGFLVAAAANRSERTLRKMIEHTKQTVDKVEEINAKQNKLLETLLKYQEKELKKEDEVLQAVKRRR</sequence>
<name>A0A1G1V724_9BACT</name>
<evidence type="ECO:0008006" key="5">
    <source>
        <dbReference type="Google" id="ProtNLM"/>
    </source>
</evidence>
<proteinExistence type="predicted"/>
<evidence type="ECO:0000313" key="4">
    <source>
        <dbReference type="Proteomes" id="UP000178319"/>
    </source>
</evidence>
<organism evidence="3 4">
    <name type="scientific">Candidatus Blackburnbacteria bacterium RIFCSPHIGHO2_02_FULL_44_20</name>
    <dbReference type="NCBI Taxonomy" id="1797516"/>
    <lineage>
        <taxon>Bacteria</taxon>
        <taxon>Candidatus Blackburniibacteriota</taxon>
    </lineage>
</organism>
<feature type="coiled-coil region" evidence="1">
    <location>
        <begin position="105"/>
        <end position="140"/>
    </location>
</feature>
<dbReference type="STRING" id="1797516.A3D26_03920"/>
<evidence type="ECO:0000313" key="3">
    <source>
        <dbReference type="EMBL" id="OGY11032.1"/>
    </source>
</evidence>